<name>A0A1R4GZK5_9GAMM</name>
<keyword evidence="1" id="KW-0472">Membrane</keyword>
<protein>
    <submittedName>
        <fullName evidence="2">Uncharacterized protein</fullName>
    </submittedName>
</protein>
<accession>A0A1R4GZK5</accession>
<dbReference type="AlphaFoldDB" id="A0A1R4GZK5"/>
<reference evidence="3" key="1">
    <citation type="submission" date="2017-02" db="EMBL/GenBank/DDBJ databases">
        <authorList>
            <person name="Daims H."/>
        </authorList>
    </citation>
    <scope>NUCLEOTIDE SEQUENCE [LARGE SCALE GENOMIC DNA]</scope>
</reference>
<evidence type="ECO:0000313" key="2">
    <source>
        <dbReference type="EMBL" id="SJM89385.1"/>
    </source>
</evidence>
<keyword evidence="3" id="KW-1185">Reference proteome</keyword>
<feature type="transmembrane region" description="Helical" evidence="1">
    <location>
        <begin position="12"/>
        <end position="29"/>
    </location>
</feature>
<evidence type="ECO:0000256" key="1">
    <source>
        <dbReference type="SAM" id="Phobius"/>
    </source>
</evidence>
<evidence type="ECO:0000313" key="3">
    <source>
        <dbReference type="Proteomes" id="UP000195442"/>
    </source>
</evidence>
<gene>
    <name evidence="2" type="ORF">CRENPOLYSF2_1150014</name>
</gene>
<keyword evidence="1" id="KW-1133">Transmembrane helix</keyword>
<organism evidence="2 3">
    <name type="scientific">Crenothrix polyspora</name>
    <dbReference type="NCBI Taxonomy" id="360316"/>
    <lineage>
        <taxon>Bacteria</taxon>
        <taxon>Pseudomonadati</taxon>
        <taxon>Pseudomonadota</taxon>
        <taxon>Gammaproteobacteria</taxon>
        <taxon>Methylococcales</taxon>
        <taxon>Crenotrichaceae</taxon>
        <taxon>Crenothrix</taxon>
    </lineage>
</organism>
<dbReference type="Proteomes" id="UP000195442">
    <property type="component" value="Unassembled WGS sequence"/>
</dbReference>
<proteinExistence type="predicted"/>
<keyword evidence="1" id="KW-0812">Transmembrane</keyword>
<dbReference type="EMBL" id="FUKJ01000019">
    <property type="protein sequence ID" value="SJM89385.1"/>
    <property type="molecule type" value="Genomic_DNA"/>
</dbReference>
<sequence>MLGYAIKLLTQPYIYELPITFFVFFVFFVDKNRNITVFFIP</sequence>